<dbReference type="InterPro" id="IPR053879">
    <property type="entry name" value="HYDIN_VesB_CFA65-like_Ig"/>
</dbReference>
<dbReference type="AlphaFoldDB" id="A0A7L0XCG0"/>
<accession>A0A7L0XCG0</accession>
<keyword evidence="4" id="KW-0969">Cilium</keyword>
<evidence type="ECO:0000313" key="7">
    <source>
        <dbReference type="EMBL" id="NXM01597.1"/>
    </source>
</evidence>
<sequence length="383" mass="41624">QDHSHQLVCTTEKETLTVPIRAIGAHPILDFPDQLDFSECPVNYSTQKTLLVRNIGNLEAHYSLSTESPFTVSPASGTLQVGEAMQVTVEYRPLETGDHSTPLIPLCFVPGQDTHTRLVGESVDLNIGLGNYSLKFDKTYLTLSSHKTMVIHNRSDITAQFQWKAFATEGEEYHHKIRLAGLACPCRSKGEEAKSAAGNLQLGASFSSPSQGSPAGSGGLLDLYLPPPHSSVVGREGEVGPHSSAEIKVFFKPCEAQAYGRVAYCAISGRESRLPLRLTGEGLGPCLQLNFEEINMGNLFVGETYSYKVLLVNKGAIDAPFELIPSTTAHGSCFIFLPRQGIIPPNGLQPLQISFSSTTLGEFYEEFHFNVTASPKPVTLTIR</sequence>
<reference evidence="7 8" key="1">
    <citation type="submission" date="2019-09" db="EMBL/GenBank/DDBJ databases">
        <title>Bird 10,000 Genomes (B10K) Project - Family phase.</title>
        <authorList>
            <person name="Zhang G."/>
        </authorList>
    </citation>
    <scope>NUCLEOTIDE SEQUENCE [LARGE SCALE GENOMIC DNA]</scope>
    <source>
        <strain evidence="7">B10K-DU-001-37</strain>
        <tissue evidence="7">Muscle</tissue>
    </source>
</reference>
<gene>
    <name evidence="7" type="primary">Hydin_0</name>
    <name evidence="7" type="ORF">TYRSAV_R14137</name>
</gene>
<dbReference type="GO" id="GO:1904158">
    <property type="term" value="P:axonemal central apparatus assembly"/>
    <property type="evidence" value="ECO:0007669"/>
    <property type="project" value="TreeGrafter"/>
</dbReference>
<dbReference type="Pfam" id="PF22544">
    <property type="entry name" value="HYDIN_VesB_CFA65-like_Ig"/>
    <property type="match status" value="2"/>
</dbReference>
<comment type="caution">
    <text evidence="7">The sequence shown here is derived from an EMBL/GenBank/DDBJ whole genome shotgun (WGS) entry which is preliminary data.</text>
</comment>
<dbReference type="NCBIfam" id="NF012200">
    <property type="entry name" value="choice_anch_D"/>
    <property type="match status" value="1"/>
</dbReference>
<comment type="subcellular location">
    <subcellularLocation>
        <location evidence="1">Cell projection</location>
        <location evidence="1">Cilium</location>
    </subcellularLocation>
    <subcellularLocation>
        <location evidence="2">Cytoplasm</location>
    </subcellularLocation>
</comment>
<feature type="domain" description="HYDIN/VesB/CFA65-like Ig-like" evidence="6">
    <location>
        <begin position="27"/>
        <end position="104"/>
    </location>
</feature>
<keyword evidence="3" id="KW-0963">Cytoplasm</keyword>
<protein>
    <submittedName>
        <fullName evidence="7">HYDIN protein</fullName>
    </submittedName>
</protein>
<evidence type="ECO:0000256" key="4">
    <source>
        <dbReference type="ARBA" id="ARBA00023069"/>
    </source>
</evidence>
<dbReference type="Gene3D" id="2.60.40.10">
    <property type="entry name" value="Immunoglobulins"/>
    <property type="match status" value="3"/>
</dbReference>
<evidence type="ECO:0000256" key="2">
    <source>
        <dbReference type="ARBA" id="ARBA00004496"/>
    </source>
</evidence>
<evidence type="ECO:0000313" key="8">
    <source>
        <dbReference type="Proteomes" id="UP000537779"/>
    </source>
</evidence>
<dbReference type="InterPro" id="IPR033305">
    <property type="entry name" value="Hydin-like"/>
</dbReference>
<name>A0A7L0XCG0_TYRSA</name>
<feature type="domain" description="HYDIN/VesB/CFA65-like Ig-like" evidence="6">
    <location>
        <begin position="285"/>
        <end position="383"/>
    </location>
</feature>
<feature type="non-terminal residue" evidence="7">
    <location>
        <position position="383"/>
    </location>
</feature>
<dbReference type="GO" id="GO:0005930">
    <property type="term" value="C:axoneme"/>
    <property type="evidence" value="ECO:0007669"/>
    <property type="project" value="TreeGrafter"/>
</dbReference>
<evidence type="ECO:0000256" key="1">
    <source>
        <dbReference type="ARBA" id="ARBA00004138"/>
    </source>
</evidence>
<dbReference type="Proteomes" id="UP000537779">
    <property type="component" value="Unassembled WGS sequence"/>
</dbReference>
<evidence type="ECO:0000256" key="5">
    <source>
        <dbReference type="ARBA" id="ARBA00023273"/>
    </source>
</evidence>
<feature type="non-terminal residue" evidence="7">
    <location>
        <position position="1"/>
    </location>
</feature>
<keyword evidence="8" id="KW-1185">Reference proteome</keyword>
<proteinExistence type="predicted"/>
<dbReference type="GO" id="GO:0003341">
    <property type="term" value="P:cilium movement"/>
    <property type="evidence" value="ECO:0007669"/>
    <property type="project" value="TreeGrafter"/>
</dbReference>
<keyword evidence="5" id="KW-0966">Cell projection</keyword>
<evidence type="ECO:0000256" key="3">
    <source>
        <dbReference type="ARBA" id="ARBA00022490"/>
    </source>
</evidence>
<dbReference type="EMBL" id="VXAW01005487">
    <property type="protein sequence ID" value="NXM01597.1"/>
    <property type="molecule type" value="Genomic_DNA"/>
</dbReference>
<dbReference type="PANTHER" id="PTHR23053">
    <property type="entry name" value="DLEC1 DELETED IN LUNG AND ESOPHAGEAL CANCER 1"/>
    <property type="match status" value="1"/>
</dbReference>
<organism evidence="7 8">
    <name type="scientific">Tyrannus savana</name>
    <name type="common">Fork-tailed flycatcher</name>
    <name type="synonym">Muscivora tyrannus</name>
    <dbReference type="NCBI Taxonomy" id="137541"/>
    <lineage>
        <taxon>Eukaryota</taxon>
        <taxon>Metazoa</taxon>
        <taxon>Chordata</taxon>
        <taxon>Craniata</taxon>
        <taxon>Vertebrata</taxon>
        <taxon>Euteleostomi</taxon>
        <taxon>Archelosauria</taxon>
        <taxon>Archosauria</taxon>
        <taxon>Dinosauria</taxon>
        <taxon>Saurischia</taxon>
        <taxon>Theropoda</taxon>
        <taxon>Coelurosauria</taxon>
        <taxon>Aves</taxon>
        <taxon>Neognathae</taxon>
        <taxon>Neoaves</taxon>
        <taxon>Telluraves</taxon>
        <taxon>Australaves</taxon>
        <taxon>Passeriformes</taxon>
        <taxon>Tyrannidae</taxon>
        <taxon>Tyrannus</taxon>
    </lineage>
</organism>
<evidence type="ECO:0000259" key="6">
    <source>
        <dbReference type="Pfam" id="PF22544"/>
    </source>
</evidence>
<dbReference type="PANTHER" id="PTHR23053:SF0">
    <property type="entry name" value="HYDROCEPHALUS-INDUCING PROTEIN HOMOLOG"/>
    <property type="match status" value="1"/>
</dbReference>
<dbReference type="InterPro" id="IPR013783">
    <property type="entry name" value="Ig-like_fold"/>
</dbReference>